<feature type="transmembrane region" description="Helical" evidence="7">
    <location>
        <begin position="144"/>
        <end position="169"/>
    </location>
</feature>
<feature type="transmembrane region" description="Helical" evidence="7">
    <location>
        <begin position="244"/>
        <end position="265"/>
    </location>
</feature>
<evidence type="ECO:0000256" key="2">
    <source>
        <dbReference type="ARBA" id="ARBA00005262"/>
    </source>
</evidence>
<feature type="transmembrane region" description="Helical" evidence="7">
    <location>
        <begin position="111"/>
        <end position="132"/>
    </location>
</feature>
<dbReference type="GO" id="GO:0015109">
    <property type="term" value="F:chromate transmembrane transporter activity"/>
    <property type="evidence" value="ECO:0007669"/>
    <property type="project" value="InterPro"/>
</dbReference>
<feature type="transmembrane region" description="Helical" evidence="7">
    <location>
        <begin position="413"/>
        <end position="434"/>
    </location>
</feature>
<comment type="caution">
    <text evidence="8">The sequence shown here is derived from an EMBL/GenBank/DDBJ whole genome shotgun (WGS) entry which is preliminary data.</text>
</comment>
<feature type="transmembrane region" description="Helical" evidence="7">
    <location>
        <begin position="219"/>
        <end position="238"/>
    </location>
</feature>
<dbReference type="Proteomes" id="UP000280935">
    <property type="component" value="Unassembled WGS sequence"/>
</dbReference>
<dbReference type="InterPro" id="IPR052518">
    <property type="entry name" value="CHR_Transporter"/>
</dbReference>
<keyword evidence="6 7" id="KW-0472">Membrane</keyword>
<dbReference type="AlphaFoldDB" id="A0A3P1WPD3"/>
<dbReference type="Pfam" id="PF02417">
    <property type="entry name" value="Chromate_transp"/>
    <property type="match status" value="2"/>
</dbReference>
<feature type="transmembrane region" description="Helical" evidence="7">
    <location>
        <begin position="321"/>
        <end position="344"/>
    </location>
</feature>
<feature type="transmembrane region" description="Helical" evidence="7">
    <location>
        <begin position="80"/>
        <end position="105"/>
    </location>
</feature>
<evidence type="ECO:0000313" key="9">
    <source>
        <dbReference type="Proteomes" id="UP000280935"/>
    </source>
</evidence>
<evidence type="ECO:0000256" key="1">
    <source>
        <dbReference type="ARBA" id="ARBA00004651"/>
    </source>
</evidence>
<comment type="subcellular location">
    <subcellularLocation>
        <location evidence="1">Cell membrane</location>
        <topology evidence="1">Multi-pass membrane protein</topology>
    </subcellularLocation>
</comment>
<evidence type="ECO:0000256" key="6">
    <source>
        <dbReference type="ARBA" id="ARBA00023136"/>
    </source>
</evidence>
<feature type="transmembrane region" description="Helical" evidence="7">
    <location>
        <begin position="356"/>
        <end position="376"/>
    </location>
</feature>
<evidence type="ECO:0000256" key="7">
    <source>
        <dbReference type="SAM" id="Phobius"/>
    </source>
</evidence>
<feature type="transmembrane region" description="Helical" evidence="7">
    <location>
        <begin position="388"/>
        <end position="406"/>
    </location>
</feature>
<dbReference type="RefSeq" id="WP_125228810.1">
    <property type="nucleotide sequence ID" value="NZ_RQYT01000038.1"/>
</dbReference>
<name>A0A3P1WPD3_9ACTN</name>
<keyword evidence="3" id="KW-1003">Cell membrane</keyword>
<feature type="transmembrane region" description="Helical" evidence="7">
    <location>
        <begin position="286"/>
        <end position="309"/>
    </location>
</feature>
<accession>A0A3P1WPD3</accession>
<feature type="transmembrane region" description="Helical" evidence="7">
    <location>
        <begin position="181"/>
        <end position="199"/>
    </location>
</feature>
<gene>
    <name evidence="8" type="ORF">EII35_12555</name>
</gene>
<keyword evidence="5 7" id="KW-1133">Transmembrane helix</keyword>
<dbReference type="OrthoDB" id="9027281at2"/>
<dbReference type="PANTHER" id="PTHR43663">
    <property type="entry name" value="CHROMATE TRANSPORT PROTEIN-RELATED"/>
    <property type="match status" value="1"/>
</dbReference>
<evidence type="ECO:0000313" key="8">
    <source>
        <dbReference type="EMBL" id="RRD48499.1"/>
    </source>
</evidence>
<dbReference type="InterPro" id="IPR003370">
    <property type="entry name" value="Chromate_transpt"/>
</dbReference>
<dbReference type="EMBL" id="RQYT01000038">
    <property type="protein sequence ID" value="RRD48499.1"/>
    <property type="molecule type" value="Genomic_DNA"/>
</dbReference>
<evidence type="ECO:0000256" key="3">
    <source>
        <dbReference type="ARBA" id="ARBA00022475"/>
    </source>
</evidence>
<feature type="transmembrane region" description="Helical" evidence="7">
    <location>
        <begin position="6"/>
        <end position="30"/>
    </location>
</feature>
<evidence type="ECO:0000256" key="5">
    <source>
        <dbReference type="ARBA" id="ARBA00022989"/>
    </source>
</evidence>
<comment type="similarity">
    <text evidence="2">Belongs to the chromate ion transporter (CHR) (TC 2.A.51) family.</text>
</comment>
<proteinExistence type="inferred from homology"/>
<keyword evidence="4 7" id="KW-0812">Transmembrane</keyword>
<reference evidence="8 9" key="1">
    <citation type="submission" date="2018-11" db="EMBL/GenBank/DDBJ databases">
        <title>Genomes From Bacteria Associated with the Canine Oral Cavity: a Test Case for Automated Genome-Based Taxonomic Assignment.</title>
        <authorList>
            <person name="Coil D.A."/>
            <person name="Jospin G."/>
            <person name="Darling A.E."/>
            <person name="Wallis C."/>
            <person name="Davis I.J."/>
            <person name="Harris S."/>
            <person name="Eisen J.A."/>
            <person name="Holcombe L.J."/>
            <person name="O'Flynn C."/>
        </authorList>
    </citation>
    <scope>NUCLEOTIDE SEQUENCE [LARGE SCALE GENOMIC DNA]</scope>
    <source>
        <strain evidence="8 9">OH2822_COT-296</strain>
    </source>
</reference>
<dbReference type="GO" id="GO:0005886">
    <property type="term" value="C:plasma membrane"/>
    <property type="evidence" value="ECO:0007669"/>
    <property type="project" value="UniProtKB-SubCell"/>
</dbReference>
<dbReference type="PANTHER" id="PTHR43663:SF1">
    <property type="entry name" value="CHROMATE TRANSPORTER"/>
    <property type="match status" value="1"/>
</dbReference>
<protein>
    <submittedName>
        <fullName evidence="8">Chromate transporter</fullName>
    </submittedName>
</protein>
<evidence type="ECO:0000256" key="4">
    <source>
        <dbReference type="ARBA" id="ARBA00022692"/>
    </source>
</evidence>
<sequence>MRHSGLGSLLAGMLRVGTIGFGGGAALIPVMDDELVRRRGLLTSTQFGTHTLVANLTPGALPVKLAAQAGAQLGRPLGAVLAALAVALPGALLNVALLAGFAAIGPAGIRLVEFAAVGISAFIIVLMGHFMVKVIRAAGQRWRIALLVLVASFLATGGPTTLATLGRLLGQEWHIALPRLSAVQVVILAIALIAVGHLIRPGRGTRKAAVAVTSRAPWLAAGVFLGLLGTALLLMLLLPGGGRFLGLVGLSTVTSFGGGEAYVAVADGFFVQSGMVDGAQFYGQTVPIANALPGPILVKIASCLGFLFGSQAGGWPLGVTLAVAAFVVSVAASCIPALALLAGHEKVAGSVFVRRLGTYILPVICGLLVTTSLSMVKASMDIARHADIAGAPVGWASLAAVALLWWAQARWKLADLVLLAVAGGCSVTVLLILAGGL</sequence>
<organism evidence="8 9">
    <name type="scientific">Arachnia propionica</name>
    <dbReference type="NCBI Taxonomy" id="1750"/>
    <lineage>
        <taxon>Bacteria</taxon>
        <taxon>Bacillati</taxon>
        <taxon>Actinomycetota</taxon>
        <taxon>Actinomycetes</taxon>
        <taxon>Propionibacteriales</taxon>
        <taxon>Propionibacteriaceae</taxon>
        <taxon>Arachnia</taxon>
    </lineage>
</organism>